<gene>
    <name evidence="1" type="ORF">GCM10009409_39500</name>
</gene>
<evidence type="ECO:0000313" key="2">
    <source>
        <dbReference type="Proteomes" id="UP000654367"/>
    </source>
</evidence>
<comment type="caution">
    <text evidence="1">The sequence shown here is derived from an EMBL/GenBank/DDBJ whole genome shotgun (WGS) entry which is preliminary data.</text>
</comment>
<accession>A0ABQ2QB47</accession>
<evidence type="ECO:0000313" key="1">
    <source>
        <dbReference type="EMBL" id="GGP71586.1"/>
    </source>
</evidence>
<proteinExistence type="predicted"/>
<reference evidence="2" key="1">
    <citation type="journal article" date="2019" name="Int. J. Syst. Evol. Microbiol.">
        <title>The Global Catalogue of Microorganisms (GCM) 10K type strain sequencing project: providing services to taxonomists for standard genome sequencing and annotation.</title>
        <authorList>
            <consortium name="The Broad Institute Genomics Platform"/>
            <consortium name="The Broad Institute Genome Sequencing Center for Infectious Disease"/>
            <person name="Wu L."/>
            <person name="Ma J."/>
        </authorList>
    </citation>
    <scope>NUCLEOTIDE SEQUENCE [LARGE SCALE GENOMIC DNA]</scope>
    <source>
        <strain evidence="2">JCM 32304</strain>
    </source>
</reference>
<dbReference type="EMBL" id="BMQV01000092">
    <property type="protein sequence ID" value="GGP71586.1"/>
    <property type="molecule type" value="Genomic_DNA"/>
</dbReference>
<protein>
    <submittedName>
        <fullName evidence="1">Uncharacterized protein</fullName>
    </submittedName>
</protein>
<keyword evidence="2" id="KW-1185">Reference proteome</keyword>
<organism evidence="1 2">
    <name type="scientific">Shewanella saliphila</name>
    <dbReference type="NCBI Taxonomy" id="2282698"/>
    <lineage>
        <taxon>Bacteria</taxon>
        <taxon>Pseudomonadati</taxon>
        <taxon>Pseudomonadota</taxon>
        <taxon>Gammaproteobacteria</taxon>
        <taxon>Alteromonadales</taxon>
        <taxon>Shewanellaceae</taxon>
        <taxon>Shewanella</taxon>
    </lineage>
</organism>
<name>A0ABQ2QB47_9GAMM</name>
<sequence>MAMVKTVCLANLCFEGYNDIVDQCCKAWNIFIQCKDRVNSLCTRGRFNMGKV</sequence>
<dbReference type="Proteomes" id="UP000654367">
    <property type="component" value="Unassembled WGS sequence"/>
</dbReference>